<proteinExistence type="predicted"/>
<dbReference type="AlphaFoldDB" id="Q9ANB0"/>
<protein>
    <submittedName>
        <fullName evidence="1">ID377</fullName>
    </submittedName>
</protein>
<organism evidence="1">
    <name type="scientific">Bradyrhizobium japonicum</name>
    <dbReference type="NCBI Taxonomy" id="375"/>
    <lineage>
        <taxon>Bacteria</taxon>
        <taxon>Pseudomonadati</taxon>
        <taxon>Pseudomonadota</taxon>
        <taxon>Alphaproteobacteria</taxon>
        <taxon>Hyphomicrobiales</taxon>
        <taxon>Nitrobacteraceae</taxon>
        <taxon>Bradyrhizobium</taxon>
    </lineage>
</organism>
<name>Q9ANB0_BRAJP</name>
<dbReference type="EMBL" id="AH010242">
    <property type="protein sequence ID" value="AAG60863.1"/>
    <property type="molecule type" value="Genomic_DNA"/>
</dbReference>
<gene>
    <name evidence="1" type="primary">id377</name>
</gene>
<reference evidence="1" key="1">
    <citation type="journal article" date="2001" name="J. Bacteriol.">
        <title>Potential symbiosis-specific genes uncovered by sequencing a 410-kb DNA region of the Bradyrhizobium japonicum chromosome.</title>
        <authorList>
            <person name="Gottfert M."/>
            <person name="Rothlisberger S."/>
            <person name="Kundig C."/>
            <person name="Beck C."/>
            <person name="Marty R."/>
            <person name="Hennecke H."/>
        </authorList>
    </citation>
    <scope>NUCLEOTIDE SEQUENCE</scope>
    <source>
        <strain evidence="1">110spc4</strain>
    </source>
</reference>
<accession>Q9ANB0</accession>
<evidence type="ECO:0000313" key="1">
    <source>
        <dbReference type="EMBL" id="AAG60863.1"/>
    </source>
</evidence>
<sequence length="65" mass="7548">MQVSLRQTRLRLDFLVRTMQVLGGKSHALSYRPRDPGAIDMKFHPFQIEDVDLFARNRAVIGFCK</sequence>